<sequence length="667" mass="76969">MDNTPRQVVLHRIFCDTSWHRHNQFIFEDEPHEVVTDNYRSKHGAFSAKLHGEKLISNLDSYIHQNPQVAFIVFREHLCGGNAQRKKALVPPGFAVMEASERNERLRIVSQALKDAITAFATCQVSINDTFNPAFNPIQQDPELDAPYIFFYHHRSQLSESVENAAEESREQLTLLRDFLESNYGAEYSEAEEEFKKGMVSPQHVKKLFKPNEVVIQEAKGIPVAHVLGAWPIQNESLSLQCWSWDFDGRKLTRIPAFVKLELKGKGPRLITELGTYPSRYASEPTLKRLTDRGRKFWSLKEQTFACYSGWDSHHDQQYMKNRFVIDTSTYKRIHRSETPFFNNSAPLPKDLHDNWPVELEVTQEVDDSMLMTFPSNIPGFEMQAKKWVRLNVEQIEAVEWNKKAFERLVLDQRSKELIRAIVTHHASAKNMGDIISGKGNGLIILLHGSPGVGKTLTAESVAELAEKPLYRVTCGDIGTDAQSIEKYLEQVLYLGKKWDCVLLMDEADVFLEERTMADIQRNSLVSVFLRILEFYDGILILTSNRVGTFDEAFKSRIQVALHYGPLTKKSRRQIWQNFLEMLEEEDLDVDIGELEGRLDDLAAEEMNGRQIRNCLLTAQQLARYKNERLGWDHLSQAIRTATDFQKYLKNIHGHNDEQWAREERLR</sequence>
<organism evidence="2 3">
    <name type="scientific">Rhizodiscina lignyota</name>
    <dbReference type="NCBI Taxonomy" id="1504668"/>
    <lineage>
        <taxon>Eukaryota</taxon>
        <taxon>Fungi</taxon>
        <taxon>Dikarya</taxon>
        <taxon>Ascomycota</taxon>
        <taxon>Pezizomycotina</taxon>
        <taxon>Dothideomycetes</taxon>
        <taxon>Pleosporomycetidae</taxon>
        <taxon>Aulographales</taxon>
        <taxon>Rhizodiscinaceae</taxon>
        <taxon>Rhizodiscina</taxon>
    </lineage>
</organism>
<dbReference type="InterPro" id="IPR003593">
    <property type="entry name" value="AAA+_ATPase"/>
</dbReference>
<evidence type="ECO:0000259" key="1">
    <source>
        <dbReference type="SMART" id="SM00382"/>
    </source>
</evidence>
<keyword evidence="3" id="KW-1185">Reference proteome</keyword>
<reference evidence="2" key="1">
    <citation type="journal article" date="2020" name="Stud. Mycol.">
        <title>101 Dothideomycetes genomes: a test case for predicting lifestyles and emergence of pathogens.</title>
        <authorList>
            <person name="Haridas S."/>
            <person name="Albert R."/>
            <person name="Binder M."/>
            <person name="Bloem J."/>
            <person name="Labutti K."/>
            <person name="Salamov A."/>
            <person name="Andreopoulos B."/>
            <person name="Baker S."/>
            <person name="Barry K."/>
            <person name="Bills G."/>
            <person name="Bluhm B."/>
            <person name="Cannon C."/>
            <person name="Castanera R."/>
            <person name="Culley D."/>
            <person name="Daum C."/>
            <person name="Ezra D."/>
            <person name="Gonzalez J."/>
            <person name="Henrissat B."/>
            <person name="Kuo A."/>
            <person name="Liang C."/>
            <person name="Lipzen A."/>
            <person name="Lutzoni F."/>
            <person name="Magnuson J."/>
            <person name="Mondo S."/>
            <person name="Nolan M."/>
            <person name="Ohm R."/>
            <person name="Pangilinan J."/>
            <person name="Park H.-J."/>
            <person name="Ramirez L."/>
            <person name="Alfaro M."/>
            <person name="Sun H."/>
            <person name="Tritt A."/>
            <person name="Yoshinaga Y."/>
            <person name="Zwiers L.-H."/>
            <person name="Turgeon B."/>
            <person name="Goodwin S."/>
            <person name="Spatafora J."/>
            <person name="Crous P."/>
            <person name="Grigoriev I."/>
        </authorList>
    </citation>
    <scope>NUCLEOTIDE SEQUENCE</scope>
    <source>
        <strain evidence="2">CBS 133067</strain>
    </source>
</reference>
<dbReference type="Pfam" id="PF00004">
    <property type="entry name" value="AAA"/>
    <property type="match status" value="1"/>
</dbReference>
<feature type="domain" description="AAA+ ATPase" evidence="1">
    <location>
        <begin position="441"/>
        <end position="568"/>
    </location>
</feature>
<protein>
    <submittedName>
        <fullName evidence="2">P-loop containing nucleoside triphosphate hydrolase protein</fullName>
    </submittedName>
</protein>
<dbReference type="PANTHER" id="PTHR46411:SF2">
    <property type="entry name" value="AAA+ ATPASE DOMAIN-CONTAINING PROTEIN"/>
    <property type="match status" value="1"/>
</dbReference>
<dbReference type="EMBL" id="ML978136">
    <property type="protein sequence ID" value="KAF2093914.1"/>
    <property type="molecule type" value="Genomic_DNA"/>
</dbReference>
<dbReference type="InterPro" id="IPR003959">
    <property type="entry name" value="ATPase_AAA_core"/>
</dbReference>
<dbReference type="SUPFAM" id="SSF52540">
    <property type="entry name" value="P-loop containing nucleoside triphosphate hydrolases"/>
    <property type="match status" value="1"/>
</dbReference>
<dbReference type="Gene3D" id="3.40.50.300">
    <property type="entry name" value="P-loop containing nucleotide triphosphate hydrolases"/>
    <property type="match status" value="1"/>
</dbReference>
<dbReference type="GO" id="GO:0005524">
    <property type="term" value="F:ATP binding"/>
    <property type="evidence" value="ECO:0007669"/>
    <property type="project" value="InterPro"/>
</dbReference>
<dbReference type="InterPro" id="IPR054289">
    <property type="entry name" value="DUF7025"/>
</dbReference>
<dbReference type="PANTHER" id="PTHR46411">
    <property type="entry name" value="FAMILY ATPASE, PUTATIVE-RELATED"/>
    <property type="match status" value="1"/>
</dbReference>
<dbReference type="Proteomes" id="UP000799772">
    <property type="component" value="Unassembled WGS sequence"/>
</dbReference>
<dbReference type="Pfam" id="PF22942">
    <property type="entry name" value="DUF7025"/>
    <property type="match status" value="1"/>
</dbReference>
<name>A0A9P4I4Y2_9PEZI</name>
<dbReference type="InterPro" id="IPR056599">
    <property type="entry name" value="AAA_lid_fung"/>
</dbReference>
<dbReference type="InterPro" id="IPR027417">
    <property type="entry name" value="P-loop_NTPase"/>
</dbReference>
<proteinExistence type="predicted"/>
<comment type="caution">
    <text evidence="2">The sequence shown here is derived from an EMBL/GenBank/DDBJ whole genome shotgun (WGS) entry which is preliminary data.</text>
</comment>
<keyword evidence="2" id="KW-0378">Hydrolase</keyword>
<dbReference type="GO" id="GO:0016887">
    <property type="term" value="F:ATP hydrolysis activity"/>
    <property type="evidence" value="ECO:0007669"/>
    <property type="project" value="InterPro"/>
</dbReference>
<accession>A0A9P4I4Y2</accession>
<evidence type="ECO:0000313" key="3">
    <source>
        <dbReference type="Proteomes" id="UP000799772"/>
    </source>
</evidence>
<gene>
    <name evidence="2" type="ORF">NA57DRAFT_47500</name>
</gene>
<dbReference type="AlphaFoldDB" id="A0A9P4I4Y2"/>
<dbReference type="Pfam" id="PF23232">
    <property type="entry name" value="AAA_lid_13"/>
    <property type="match status" value="1"/>
</dbReference>
<dbReference type="SMART" id="SM00382">
    <property type="entry name" value="AAA"/>
    <property type="match status" value="1"/>
</dbReference>
<evidence type="ECO:0000313" key="2">
    <source>
        <dbReference type="EMBL" id="KAF2093914.1"/>
    </source>
</evidence>
<dbReference type="OrthoDB" id="10042665at2759"/>